<organism evidence="2">
    <name type="scientific">Colletotrichum graminicola (strain M1.001 / M2 / FGSC 10212)</name>
    <name type="common">Maize anthracnose fungus</name>
    <name type="synonym">Glomerella graminicola</name>
    <dbReference type="NCBI Taxonomy" id="645133"/>
    <lineage>
        <taxon>Eukaryota</taxon>
        <taxon>Fungi</taxon>
        <taxon>Dikarya</taxon>
        <taxon>Ascomycota</taxon>
        <taxon>Pezizomycotina</taxon>
        <taxon>Sordariomycetes</taxon>
        <taxon>Hypocreomycetidae</taxon>
        <taxon>Glomerellales</taxon>
        <taxon>Glomerellaceae</taxon>
        <taxon>Colletotrichum</taxon>
        <taxon>Colletotrichum graminicola species complex</taxon>
    </lineage>
</organism>
<dbReference type="GeneID" id="24407826"/>
<evidence type="ECO:0008006" key="3">
    <source>
        <dbReference type="Google" id="ProtNLM"/>
    </source>
</evidence>
<name>E3Q703_COLGM</name>
<keyword evidence="2" id="KW-1185">Reference proteome</keyword>
<reference evidence="2" key="1">
    <citation type="journal article" date="2012" name="Nat. Genet.">
        <title>Lifestyle transitions in plant pathogenic Colletotrichum fungi deciphered by genome and transcriptome analyses.</title>
        <authorList>
            <person name="O'Connell R.J."/>
            <person name="Thon M.R."/>
            <person name="Hacquard S."/>
            <person name="Amyotte S.G."/>
            <person name="Kleemann J."/>
            <person name="Torres M.F."/>
            <person name="Damm U."/>
            <person name="Buiate E.A."/>
            <person name="Epstein L."/>
            <person name="Alkan N."/>
            <person name="Altmueller J."/>
            <person name="Alvarado-Balderrama L."/>
            <person name="Bauser C.A."/>
            <person name="Becker C."/>
            <person name="Birren B.W."/>
            <person name="Chen Z."/>
            <person name="Choi J."/>
            <person name="Crouch J.A."/>
            <person name="Duvick J.P."/>
            <person name="Farman M.A."/>
            <person name="Gan P."/>
            <person name="Heiman D."/>
            <person name="Henrissat B."/>
            <person name="Howard R.J."/>
            <person name="Kabbage M."/>
            <person name="Koch C."/>
            <person name="Kracher B."/>
            <person name="Kubo Y."/>
            <person name="Law A.D."/>
            <person name="Lebrun M.-H."/>
            <person name="Lee Y.-H."/>
            <person name="Miyara I."/>
            <person name="Moore N."/>
            <person name="Neumann U."/>
            <person name="Nordstroem K."/>
            <person name="Panaccione D.G."/>
            <person name="Panstruga R."/>
            <person name="Place M."/>
            <person name="Proctor R.H."/>
            <person name="Prusky D."/>
            <person name="Rech G."/>
            <person name="Reinhardt R."/>
            <person name="Rollins J.A."/>
            <person name="Rounsley S."/>
            <person name="Schardl C.L."/>
            <person name="Schwartz D.C."/>
            <person name="Shenoy N."/>
            <person name="Shirasu K."/>
            <person name="Sikhakolli U.R."/>
            <person name="Stueber K."/>
            <person name="Sukno S.A."/>
            <person name="Sweigard J.A."/>
            <person name="Takano Y."/>
            <person name="Takahara H."/>
            <person name="Trail F."/>
            <person name="van der Does H.C."/>
            <person name="Voll L.M."/>
            <person name="Will I."/>
            <person name="Young S."/>
            <person name="Zeng Q."/>
            <person name="Zhang J."/>
            <person name="Zhou S."/>
            <person name="Dickman M.B."/>
            <person name="Schulze-Lefert P."/>
            <person name="Ver Loren van Themaat E."/>
            <person name="Ma L.-J."/>
            <person name="Vaillancourt L.J."/>
        </authorList>
    </citation>
    <scope>NUCLEOTIDE SEQUENCE [LARGE SCALE GENOMIC DNA]</scope>
    <source>
        <strain evidence="2">M1.001 / M2 / FGSC 10212</strain>
    </source>
</reference>
<protein>
    <recommendedName>
        <fullName evidence="3">Protein NO VEIN C-terminal domain-containing protein</fullName>
    </recommendedName>
</protein>
<dbReference type="STRING" id="645133.E3Q703"/>
<dbReference type="AlphaFoldDB" id="E3Q703"/>
<dbReference type="eggNOG" id="ENOG502QQIR">
    <property type="taxonomic scope" value="Eukaryota"/>
</dbReference>
<dbReference type="Proteomes" id="UP000008782">
    <property type="component" value="Unassembled WGS sequence"/>
</dbReference>
<gene>
    <name evidence="1" type="ORF">GLRG_02461</name>
</gene>
<evidence type="ECO:0000313" key="2">
    <source>
        <dbReference type="Proteomes" id="UP000008782"/>
    </source>
</evidence>
<dbReference type="VEuPathDB" id="FungiDB:GLRG_02461"/>
<dbReference type="EMBL" id="GG697335">
    <property type="protein sequence ID" value="EFQ26641.1"/>
    <property type="molecule type" value="Genomic_DNA"/>
</dbReference>
<accession>E3Q703</accession>
<dbReference type="HOGENOM" id="CLU_465399_0_0_1"/>
<sequence length="586" mass="67084">MITEINDVAQLRELEVLSRLPITSRTLEDARRAYQYMAQNRRLVSTDTCMTFKSEKKLVYHPSRGWLSLQDCVWKSANPLKSTTTLADVYPECDDFFRGVLSIQDAGISEVVEELKRISNTPESSQEVESMKSIMFILCDYLAEAGPMGRRLHTKEKDEVLHLQVFPVVKSSLQPHDSGRAARRILDETWYIADRTALREAFLGKVEILDFDINDVDKLLPLIEWLDLDKRRLSKAVEERTVCTGSTVMQNEWSLTMQKRVRFLFLLGGRKNDVSDTFLPPVDVWKVSGLELRRRIGDIQGESGISHISIKEAGSRINVFVLRHPFENSPLQVDMKLSAFFIRWCSIKKDAHFKLVPLILKATPHETRGLLEDNNIRCPFSEDANYAADGSLTEIANHLTAVMDAHEAAIAEANSRFKEIGRQAEAYVDGFFKKHIPDWNSETHWTSHLRESFGYPTFPGDESTTADFTYTDEGGTHMLPKLQELGILKEMRCTKATKYHFEVKGTVFGCDEAFHLSQNQMELARKYARKDGMIPADIYIIARVYNVERGPEVRFYTDPWTKIFKGELSMAASGTAFRITRRNVWE</sequence>
<proteinExistence type="predicted"/>
<evidence type="ECO:0000313" key="1">
    <source>
        <dbReference type="EMBL" id="EFQ26641.1"/>
    </source>
</evidence>
<dbReference type="RefSeq" id="XP_008090661.1">
    <property type="nucleotide sequence ID" value="XM_008092470.1"/>
</dbReference>
<dbReference type="OrthoDB" id="1262810at2759"/>